<organism evidence="8 9">
    <name type="scientific">Aristolochia fimbriata</name>
    <name type="common">White veined hardy Dutchman's pipe vine</name>
    <dbReference type="NCBI Taxonomy" id="158543"/>
    <lineage>
        <taxon>Eukaryota</taxon>
        <taxon>Viridiplantae</taxon>
        <taxon>Streptophyta</taxon>
        <taxon>Embryophyta</taxon>
        <taxon>Tracheophyta</taxon>
        <taxon>Spermatophyta</taxon>
        <taxon>Magnoliopsida</taxon>
        <taxon>Magnoliidae</taxon>
        <taxon>Piperales</taxon>
        <taxon>Aristolochiaceae</taxon>
        <taxon>Aristolochia</taxon>
    </lineage>
</organism>
<keyword evidence="2" id="KW-0805">Transcription regulation</keyword>
<evidence type="ECO:0000313" key="9">
    <source>
        <dbReference type="Proteomes" id="UP000825729"/>
    </source>
</evidence>
<dbReference type="SMART" id="SM00448">
    <property type="entry name" value="REC"/>
    <property type="match status" value="1"/>
</dbReference>
<feature type="region of interest" description="Disordered" evidence="6">
    <location>
        <begin position="149"/>
        <end position="177"/>
    </location>
</feature>
<comment type="caution">
    <text evidence="8">The sequence shown here is derived from an EMBL/GenBank/DDBJ whole genome shotgun (WGS) entry which is preliminary data.</text>
</comment>
<dbReference type="InterPro" id="IPR006447">
    <property type="entry name" value="Myb_dom_plants"/>
</dbReference>
<dbReference type="InterPro" id="IPR001789">
    <property type="entry name" value="Sig_transdc_resp-reg_receiver"/>
</dbReference>
<feature type="compositionally biased region" description="Basic and acidic residues" evidence="6">
    <location>
        <begin position="166"/>
        <end position="177"/>
    </location>
</feature>
<feature type="domain" description="Response regulatory" evidence="7">
    <location>
        <begin position="23"/>
        <end position="139"/>
    </location>
</feature>
<dbReference type="PANTHER" id="PTHR43874:SF84">
    <property type="entry name" value="TWO-COMPONENT RESPONSE REGULATOR ORR27"/>
    <property type="match status" value="1"/>
</dbReference>
<feature type="modified residue" description="4-aspartylphosphate" evidence="5">
    <location>
        <position position="74"/>
    </location>
</feature>
<keyword evidence="5" id="KW-0597">Phosphoprotein</keyword>
<keyword evidence="1" id="KW-0902">Two-component regulatory system</keyword>
<keyword evidence="4" id="KW-0539">Nucleus</keyword>
<dbReference type="SUPFAM" id="SSF52172">
    <property type="entry name" value="CheY-like"/>
    <property type="match status" value="1"/>
</dbReference>
<evidence type="ECO:0000256" key="6">
    <source>
        <dbReference type="SAM" id="MobiDB-lite"/>
    </source>
</evidence>
<sequence>MEGDQSLASSSLFYPLGIPPGIRVMLVDDDCNYLTMVKKLLTILRYKVKIFASANHAWQEAHKKNSKIDIFMIDVQLPGSSGFDLVDRIKNKWSDAPVIMCSLNAETEVLRRASIKDGCFYMTKPATVDNLKNLWEYVEWRNKGKEIIRENNVPDDGNRSRALQRGTDEETKGESSSTMEKKAFFYSNVPLLRRFYWAVNQLGFPRAIPSEVLEMMDVPELTKQNVSCRLQKYRQFLKKVHKEISLYTKKYHPHMHPPFLKDFDPEEQTPEPFDASQDINTAMISQSLPMTTTFDNVYNSSREFDFRSNNNSEWRTNIGPDPHCTGSSIYGTGNAPSGMTTASSGLGNKYSNLYFSGAPYDETGSAFGVINSMSLVPVSGTSVGTDKGVPVPGSTYTLQSTPGVQPQNSPSSFTFEPSGVPDLITEDEAAKLDDILSSGDIFDLLN</sequence>
<dbReference type="SUPFAM" id="SSF46689">
    <property type="entry name" value="Homeodomain-like"/>
    <property type="match status" value="1"/>
</dbReference>
<dbReference type="AlphaFoldDB" id="A0AAV7F909"/>
<evidence type="ECO:0000256" key="2">
    <source>
        <dbReference type="ARBA" id="ARBA00023015"/>
    </source>
</evidence>
<dbReference type="EMBL" id="JAINDJ010000002">
    <property type="protein sequence ID" value="KAG9456257.1"/>
    <property type="molecule type" value="Genomic_DNA"/>
</dbReference>
<reference evidence="8 9" key="1">
    <citation type="submission" date="2021-07" db="EMBL/GenBank/DDBJ databases">
        <title>The Aristolochia fimbriata genome: insights into angiosperm evolution, floral development and chemical biosynthesis.</title>
        <authorList>
            <person name="Jiao Y."/>
        </authorList>
    </citation>
    <scope>NUCLEOTIDE SEQUENCE [LARGE SCALE GENOMIC DNA]</scope>
    <source>
        <strain evidence="8">IBCAS-2021</strain>
        <tissue evidence="8">Leaf</tissue>
    </source>
</reference>
<dbReference type="PANTHER" id="PTHR43874">
    <property type="entry name" value="TWO-COMPONENT RESPONSE REGULATOR"/>
    <property type="match status" value="1"/>
</dbReference>
<evidence type="ECO:0000256" key="1">
    <source>
        <dbReference type="ARBA" id="ARBA00023012"/>
    </source>
</evidence>
<dbReference type="InterPro" id="IPR011006">
    <property type="entry name" value="CheY-like_superfamily"/>
</dbReference>
<protein>
    <recommendedName>
        <fullName evidence="7">Response regulatory domain-containing protein</fullName>
    </recommendedName>
</protein>
<feature type="region of interest" description="Disordered" evidence="6">
    <location>
        <begin position="399"/>
        <end position="420"/>
    </location>
</feature>
<evidence type="ECO:0000256" key="5">
    <source>
        <dbReference type="PROSITE-ProRule" id="PRU00169"/>
    </source>
</evidence>
<dbReference type="GO" id="GO:0009736">
    <property type="term" value="P:cytokinin-activated signaling pathway"/>
    <property type="evidence" value="ECO:0007669"/>
    <property type="project" value="InterPro"/>
</dbReference>
<keyword evidence="9" id="KW-1185">Reference proteome</keyword>
<accession>A0AAV7F909</accession>
<dbReference type="InterPro" id="IPR009057">
    <property type="entry name" value="Homeodomain-like_sf"/>
</dbReference>
<feature type="compositionally biased region" description="Polar residues" evidence="6">
    <location>
        <begin position="399"/>
        <end position="415"/>
    </location>
</feature>
<keyword evidence="3" id="KW-0804">Transcription</keyword>
<dbReference type="PROSITE" id="PS50110">
    <property type="entry name" value="RESPONSE_REGULATORY"/>
    <property type="match status" value="1"/>
</dbReference>
<evidence type="ECO:0000256" key="4">
    <source>
        <dbReference type="ARBA" id="ARBA00023242"/>
    </source>
</evidence>
<evidence type="ECO:0000256" key="3">
    <source>
        <dbReference type="ARBA" id="ARBA00023163"/>
    </source>
</evidence>
<dbReference type="NCBIfam" id="TIGR01557">
    <property type="entry name" value="myb_SHAQKYF"/>
    <property type="match status" value="1"/>
</dbReference>
<evidence type="ECO:0000259" key="7">
    <source>
        <dbReference type="PROSITE" id="PS50110"/>
    </source>
</evidence>
<gene>
    <name evidence="8" type="ORF">H6P81_000765</name>
</gene>
<name>A0AAV7F909_ARIFI</name>
<dbReference type="GO" id="GO:0003677">
    <property type="term" value="F:DNA binding"/>
    <property type="evidence" value="ECO:0007669"/>
    <property type="project" value="InterPro"/>
</dbReference>
<dbReference type="Proteomes" id="UP000825729">
    <property type="component" value="Unassembled WGS sequence"/>
</dbReference>
<dbReference type="Pfam" id="PF00072">
    <property type="entry name" value="Response_reg"/>
    <property type="match status" value="1"/>
</dbReference>
<dbReference type="Gene3D" id="1.10.10.60">
    <property type="entry name" value="Homeodomain-like"/>
    <property type="match status" value="1"/>
</dbReference>
<dbReference type="Gene3D" id="3.40.50.2300">
    <property type="match status" value="1"/>
</dbReference>
<dbReference type="InterPro" id="IPR045279">
    <property type="entry name" value="ARR-like"/>
</dbReference>
<dbReference type="GO" id="GO:0000160">
    <property type="term" value="P:phosphorelay signal transduction system"/>
    <property type="evidence" value="ECO:0007669"/>
    <property type="project" value="UniProtKB-KW"/>
</dbReference>
<evidence type="ECO:0000313" key="8">
    <source>
        <dbReference type="EMBL" id="KAG9456257.1"/>
    </source>
</evidence>
<proteinExistence type="predicted"/>